<dbReference type="EMBL" id="KB311176">
    <property type="protein sequence ID" value="ELT89793.1"/>
    <property type="molecule type" value="Genomic_DNA"/>
</dbReference>
<keyword evidence="3" id="KW-0723">Serine/threonine-protein kinase</keyword>
<comment type="subcellular location">
    <subcellularLocation>
        <location evidence="1">Cytoplasm</location>
    </subcellularLocation>
</comment>
<dbReference type="InterPro" id="IPR051180">
    <property type="entry name" value="IKK"/>
</dbReference>
<dbReference type="EMBL" id="AMQN01014692">
    <property type="status" value="NOT_ANNOTATED_CDS"/>
    <property type="molecule type" value="Genomic_DNA"/>
</dbReference>
<evidence type="ECO:0000256" key="3">
    <source>
        <dbReference type="ARBA" id="ARBA00022527"/>
    </source>
</evidence>
<keyword evidence="4" id="KW-0808">Transferase</keyword>
<dbReference type="Pfam" id="PF07714">
    <property type="entry name" value="PK_Tyr_Ser-Thr"/>
    <property type="match status" value="1"/>
</dbReference>
<reference evidence="10" key="3">
    <citation type="submission" date="2015-06" db="UniProtKB">
        <authorList>
            <consortium name="EnsemblMetazoa"/>
        </authorList>
    </citation>
    <scope>IDENTIFICATION</scope>
</reference>
<evidence type="ECO:0000256" key="4">
    <source>
        <dbReference type="ARBA" id="ARBA00022679"/>
    </source>
</evidence>
<dbReference type="GO" id="GO:0005524">
    <property type="term" value="F:ATP binding"/>
    <property type="evidence" value="ECO:0007669"/>
    <property type="project" value="UniProtKB-KW"/>
</dbReference>
<dbReference type="InterPro" id="IPR001245">
    <property type="entry name" value="Ser-Thr/Tyr_kinase_cat_dom"/>
</dbReference>
<dbReference type="InterPro" id="IPR011009">
    <property type="entry name" value="Kinase-like_dom_sf"/>
</dbReference>
<evidence type="ECO:0000313" key="11">
    <source>
        <dbReference type="Proteomes" id="UP000014760"/>
    </source>
</evidence>
<dbReference type="EnsemblMetazoa" id="CapteT191633">
    <property type="protein sequence ID" value="CapteP191633"/>
    <property type="gene ID" value="CapteG191633"/>
</dbReference>
<dbReference type="InterPro" id="IPR000719">
    <property type="entry name" value="Prot_kinase_dom"/>
</dbReference>
<evidence type="ECO:0000256" key="1">
    <source>
        <dbReference type="ARBA" id="ARBA00004496"/>
    </source>
</evidence>
<evidence type="ECO:0000313" key="10">
    <source>
        <dbReference type="EnsemblMetazoa" id="CapteP191633"/>
    </source>
</evidence>
<dbReference type="SUPFAM" id="SSF56112">
    <property type="entry name" value="Protein kinase-like (PK-like)"/>
    <property type="match status" value="1"/>
</dbReference>
<dbReference type="GO" id="GO:0004674">
    <property type="term" value="F:protein serine/threonine kinase activity"/>
    <property type="evidence" value="ECO:0007669"/>
    <property type="project" value="UniProtKB-KW"/>
</dbReference>
<dbReference type="PANTHER" id="PTHR22969:SF15">
    <property type="entry name" value="FI05319P"/>
    <property type="match status" value="1"/>
</dbReference>
<evidence type="ECO:0000256" key="2">
    <source>
        <dbReference type="ARBA" id="ARBA00022490"/>
    </source>
</evidence>
<organism evidence="9">
    <name type="scientific">Capitella teleta</name>
    <name type="common">Polychaete worm</name>
    <dbReference type="NCBI Taxonomy" id="283909"/>
    <lineage>
        <taxon>Eukaryota</taxon>
        <taxon>Metazoa</taxon>
        <taxon>Spiralia</taxon>
        <taxon>Lophotrochozoa</taxon>
        <taxon>Annelida</taxon>
        <taxon>Polychaeta</taxon>
        <taxon>Sedentaria</taxon>
        <taxon>Scolecida</taxon>
        <taxon>Capitellidae</taxon>
        <taxon>Capitella</taxon>
    </lineage>
</organism>
<evidence type="ECO:0000256" key="7">
    <source>
        <dbReference type="ARBA" id="ARBA00022840"/>
    </source>
</evidence>
<proteinExistence type="predicted"/>
<evidence type="ECO:0000313" key="9">
    <source>
        <dbReference type="EMBL" id="ELT89793.1"/>
    </source>
</evidence>
<dbReference type="EMBL" id="AMQN01014693">
    <property type="status" value="NOT_ANNOTATED_CDS"/>
    <property type="molecule type" value="Genomic_DNA"/>
</dbReference>
<dbReference type="GO" id="GO:0005737">
    <property type="term" value="C:cytoplasm"/>
    <property type="evidence" value="ECO:0007669"/>
    <property type="project" value="UniProtKB-SubCell"/>
</dbReference>
<feature type="domain" description="Protein kinase" evidence="8">
    <location>
        <begin position="53"/>
        <end position="195"/>
    </location>
</feature>
<dbReference type="Gene3D" id="3.30.200.20">
    <property type="entry name" value="Phosphorylase Kinase, domain 1"/>
    <property type="match status" value="1"/>
</dbReference>
<accession>R7T8Q4</accession>
<keyword evidence="6" id="KW-0418">Kinase</keyword>
<dbReference type="PROSITE" id="PS50011">
    <property type="entry name" value="PROTEIN_KINASE_DOM"/>
    <property type="match status" value="1"/>
</dbReference>
<dbReference type="HOGENOM" id="CLU_1397561_0_0_1"/>
<keyword evidence="11" id="KW-1185">Reference proteome</keyword>
<evidence type="ECO:0000256" key="5">
    <source>
        <dbReference type="ARBA" id="ARBA00022741"/>
    </source>
</evidence>
<keyword evidence="2" id="KW-0963">Cytoplasm</keyword>
<dbReference type="PANTHER" id="PTHR22969">
    <property type="entry name" value="IKB KINASE"/>
    <property type="match status" value="1"/>
</dbReference>
<evidence type="ECO:0000259" key="8">
    <source>
        <dbReference type="PROSITE" id="PS50011"/>
    </source>
</evidence>
<evidence type="ECO:0000256" key="6">
    <source>
        <dbReference type="ARBA" id="ARBA00022777"/>
    </source>
</evidence>
<gene>
    <name evidence="9" type="ORF">CAPTEDRAFT_191633</name>
</gene>
<reference evidence="11" key="1">
    <citation type="submission" date="2012-12" db="EMBL/GenBank/DDBJ databases">
        <authorList>
            <person name="Hellsten U."/>
            <person name="Grimwood J."/>
            <person name="Chapman J.A."/>
            <person name="Shapiro H."/>
            <person name="Aerts A."/>
            <person name="Otillar R.P."/>
            <person name="Terry A.Y."/>
            <person name="Boore J.L."/>
            <person name="Simakov O."/>
            <person name="Marletaz F."/>
            <person name="Cho S.-J."/>
            <person name="Edsinger-Gonzales E."/>
            <person name="Havlak P."/>
            <person name="Kuo D.-H."/>
            <person name="Larsson T."/>
            <person name="Lv J."/>
            <person name="Arendt D."/>
            <person name="Savage R."/>
            <person name="Osoegawa K."/>
            <person name="de Jong P."/>
            <person name="Lindberg D.R."/>
            <person name="Seaver E.C."/>
            <person name="Weisblat D.A."/>
            <person name="Putnam N.H."/>
            <person name="Grigoriev I.V."/>
            <person name="Rokhsar D.S."/>
        </authorList>
    </citation>
    <scope>NUCLEOTIDE SEQUENCE</scope>
    <source>
        <strain evidence="11">I ESC-2004</strain>
    </source>
</reference>
<name>R7T8Q4_CAPTE</name>
<protein>
    <recommendedName>
        <fullName evidence="8">Protein kinase domain-containing protein</fullName>
    </recommendedName>
</protein>
<sequence length="195" mass="21894">MVANTDVVTPILHQLCTSWMNNGSSMRYDGCTTDIDDRPHCKWGSNVDEKYFFYEDKTLGHGATSEVHLGRNKLSFIAGVQITFTVTHKQKTGEHVAVKVVKKNFAPHTKRETELLEKLKHENIVKLIAVETHPKVLLRQHAVDSATDLWSFAITVLHCCNGKLPFQVKGGRKSMAFFTNSKYSDGCLLTCLKTA</sequence>
<dbReference type="OrthoDB" id="10013850at2759"/>
<keyword evidence="7" id="KW-0067">ATP-binding</keyword>
<keyword evidence="5" id="KW-0547">Nucleotide-binding</keyword>
<dbReference type="AlphaFoldDB" id="R7T8Q4"/>
<reference evidence="9 11" key="2">
    <citation type="journal article" date="2013" name="Nature">
        <title>Insights into bilaterian evolution from three spiralian genomes.</title>
        <authorList>
            <person name="Simakov O."/>
            <person name="Marletaz F."/>
            <person name="Cho S.J."/>
            <person name="Edsinger-Gonzales E."/>
            <person name="Havlak P."/>
            <person name="Hellsten U."/>
            <person name="Kuo D.H."/>
            <person name="Larsson T."/>
            <person name="Lv J."/>
            <person name="Arendt D."/>
            <person name="Savage R."/>
            <person name="Osoegawa K."/>
            <person name="de Jong P."/>
            <person name="Grimwood J."/>
            <person name="Chapman J.A."/>
            <person name="Shapiro H."/>
            <person name="Aerts A."/>
            <person name="Otillar R.P."/>
            <person name="Terry A.Y."/>
            <person name="Boore J.L."/>
            <person name="Grigoriev I.V."/>
            <person name="Lindberg D.R."/>
            <person name="Seaver E.C."/>
            <person name="Weisblat D.A."/>
            <person name="Putnam N.H."/>
            <person name="Rokhsar D.S."/>
        </authorList>
    </citation>
    <scope>NUCLEOTIDE SEQUENCE</scope>
    <source>
        <strain evidence="9 11">I ESC-2004</strain>
    </source>
</reference>
<dbReference type="Proteomes" id="UP000014760">
    <property type="component" value="Unassembled WGS sequence"/>
</dbReference>